<dbReference type="GO" id="GO:0008270">
    <property type="term" value="F:zinc ion binding"/>
    <property type="evidence" value="ECO:0007669"/>
    <property type="project" value="UniProtKB-KW"/>
</dbReference>
<evidence type="ECO:0000313" key="10">
    <source>
        <dbReference type="Proteomes" id="UP001152797"/>
    </source>
</evidence>
<keyword evidence="6" id="KW-0472">Membrane</keyword>
<dbReference type="EMBL" id="CAMXCT010001789">
    <property type="protein sequence ID" value="CAI3993081.1"/>
    <property type="molecule type" value="Genomic_DNA"/>
</dbReference>
<keyword evidence="9" id="KW-0808">Transferase</keyword>
<feature type="transmembrane region" description="Helical" evidence="6">
    <location>
        <begin position="348"/>
        <end position="373"/>
    </location>
</feature>
<evidence type="ECO:0000256" key="1">
    <source>
        <dbReference type="ARBA" id="ARBA00004906"/>
    </source>
</evidence>
<dbReference type="OrthoDB" id="4062651at2759"/>
<evidence type="ECO:0000313" key="7">
    <source>
        <dbReference type="EMBL" id="CAI3993081.1"/>
    </source>
</evidence>
<dbReference type="EMBL" id="CAMXCT020001789">
    <property type="protein sequence ID" value="CAL1146456.1"/>
    <property type="molecule type" value="Genomic_DNA"/>
</dbReference>
<evidence type="ECO:0000256" key="5">
    <source>
        <dbReference type="ARBA" id="ARBA00022833"/>
    </source>
</evidence>
<protein>
    <submittedName>
        <fullName evidence="9">Protein kinase domain-containing protein</fullName>
    </submittedName>
</protein>
<gene>
    <name evidence="7" type="ORF">C1SCF055_LOCUS19861</name>
</gene>
<dbReference type="AlphaFoldDB" id="A0A9P1FYR2"/>
<reference evidence="7" key="1">
    <citation type="submission" date="2022-10" db="EMBL/GenBank/DDBJ databases">
        <authorList>
            <person name="Chen Y."/>
            <person name="Dougan E. K."/>
            <person name="Chan C."/>
            <person name="Rhodes N."/>
            <person name="Thang M."/>
        </authorList>
    </citation>
    <scope>NUCLEOTIDE SEQUENCE</scope>
</reference>
<reference evidence="8" key="2">
    <citation type="submission" date="2024-04" db="EMBL/GenBank/DDBJ databases">
        <authorList>
            <person name="Chen Y."/>
            <person name="Shah S."/>
            <person name="Dougan E. K."/>
            <person name="Thang M."/>
            <person name="Chan C."/>
        </authorList>
    </citation>
    <scope>NUCLEOTIDE SEQUENCE [LARGE SCALE GENOMIC DNA]</scope>
</reference>
<evidence type="ECO:0000313" key="8">
    <source>
        <dbReference type="EMBL" id="CAL1146456.1"/>
    </source>
</evidence>
<keyword evidence="5" id="KW-0862">Zinc</keyword>
<evidence type="ECO:0000256" key="6">
    <source>
        <dbReference type="SAM" id="Phobius"/>
    </source>
</evidence>
<dbReference type="GO" id="GO:0016301">
    <property type="term" value="F:kinase activity"/>
    <property type="evidence" value="ECO:0007669"/>
    <property type="project" value="UniProtKB-KW"/>
</dbReference>
<evidence type="ECO:0000256" key="4">
    <source>
        <dbReference type="ARBA" id="ARBA00022786"/>
    </source>
</evidence>
<accession>A0A9P1FYR2</accession>
<dbReference type="InterPro" id="IPR051628">
    <property type="entry name" value="LUBAC_E3_Ligases"/>
</dbReference>
<dbReference type="EMBL" id="CAMXCT030001789">
    <property type="protein sequence ID" value="CAL4780393.1"/>
    <property type="molecule type" value="Genomic_DNA"/>
</dbReference>
<keyword evidence="6" id="KW-1133">Transmembrane helix</keyword>
<keyword evidence="4" id="KW-0833">Ubl conjugation pathway</keyword>
<proteinExistence type="predicted"/>
<organism evidence="7">
    <name type="scientific">Cladocopium goreaui</name>
    <dbReference type="NCBI Taxonomy" id="2562237"/>
    <lineage>
        <taxon>Eukaryota</taxon>
        <taxon>Sar</taxon>
        <taxon>Alveolata</taxon>
        <taxon>Dinophyceae</taxon>
        <taxon>Suessiales</taxon>
        <taxon>Symbiodiniaceae</taxon>
        <taxon>Cladocopium</taxon>
    </lineage>
</organism>
<evidence type="ECO:0000313" key="9">
    <source>
        <dbReference type="EMBL" id="CAL4780393.1"/>
    </source>
</evidence>
<comment type="caution">
    <text evidence="7">The sequence shown here is derived from an EMBL/GenBank/DDBJ whole genome shotgun (WGS) entry which is preliminary data.</text>
</comment>
<dbReference type="PANTHER" id="PTHR22770">
    <property type="entry name" value="UBIQUITIN CONJUGATING ENZYME 7 INTERACTING PROTEIN-RELATED"/>
    <property type="match status" value="1"/>
</dbReference>
<feature type="transmembrane region" description="Helical" evidence="6">
    <location>
        <begin position="252"/>
        <end position="270"/>
    </location>
</feature>
<evidence type="ECO:0000256" key="2">
    <source>
        <dbReference type="ARBA" id="ARBA00022723"/>
    </source>
</evidence>
<name>A0A9P1FYR2_9DINO</name>
<keyword evidence="10" id="KW-1185">Reference proteome</keyword>
<dbReference type="Proteomes" id="UP001152797">
    <property type="component" value="Unassembled WGS sequence"/>
</dbReference>
<keyword evidence="9" id="KW-0418">Kinase</keyword>
<comment type="pathway">
    <text evidence="1">Protein modification; protein ubiquitination.</text>
</comment>
<evidence type="ECO:0000256" key="3">
    <source>
        <dbReference type="ARBA" id="ARBA00022771"/>
    </source>
</evidence>
<keyword evidence="2" id="KW-0479">Metal-binding</keyword>
<sequence>MEAMEQPAQQKCCVCFDELAEEQGILCGADEPHFLCDTCLQSLTHSCSEAAVYTQRRREGRIKCPALGCSSQPYSHQVLAAHLSQESFDVYLQAIFKVVEAEALAGTATDTTTEWVELLRRHVVEDILTLKCQACGQAFVDFDGCFALRCSRCLAGLCAWCGKSCANQTVAHDHVRACPFAPHHDQLYGTREQFEKASRERRLERLNRFLTAVERGTRQRLLHVLQPELRDLGCTFESTRFLYPRPARRKRWLLLGFFLCGCLILPWILAARHPAETLPDVLEEADGEVQSYVHKAQSACISKVFKLWSDVEDIGFEVANVSPQKDPGQPGWKSAIDEIFFLPQRVQIVLAFMTVLVVAFCLGLPVAFLGLVLEMELVQHFLRWCYFRGGRWLQFFRALPSPAADSFRKFVEERGELARRAAHTGRLKATQVQHTPTC</sequence>
<keyword evidence="6" id="KW-0812">Transmembrane</keyword>
<keyword evidence="3" id="KW-0863">Zinc-finger</keyword>